<proteinExistence type="predicted"/>
<dbReference type="EMBL" id="CAXDID020000784">
    <property type="protein sequence ID" value="CAL6113988.1"/>
    <property type="molecule type" value="Genomic_DNA"/>
</dbReference>
<dbReference type="AlphaFoldDB" id="A0AA86PQQ8"/>
<evidence type="ECO:0000313" key="2">
    <source>
        <dbReference type="EMBL" id="CAL6033356.1"/>
    </source>
</evidence>
<evidence type="ECO:0000313" key="3">
    <source>
        <dbReference type="EMBL" id="CAL6113988.1"/>
    </source>
</evidence>
<dbReference type="Proteomes" id="UP001642409">
    <property type="component" value="Unassembled WGS sequence"/>
</dbReference>
<accession>A0AA86PQQ8</accession>
<keyword evidence="4" id="KW-1185">Reference proteome</keyword>
<organism evidence="1">
    <name type="scientific">Hexamita inflata</name>
    <dbReference type="NCBI Taxonomy" id="28002"/>
    <lineage>
        <taxon>Eukaryota</taxon>
        <taxon>Metamonada</taxon>
        <taxon>Diplomonadida</taxon>
        <taxon>Hexamitidae</taxon>
        <taxon>Hexamitinae</taxon>
        <taxon>Hexamita</taxon>
    </lineage>
</organism>
<evidence type="ECO:0000313" key="4">
    <source>
        <dbReference type="Proteomes" id="UP001642409"/>
    </source>
</evidence>
<evidence type="ECO:0000313" key="1">
    <source>
        <dbReference type="EMBL" id="CAI9944414.1"/>
    </source>
</evidence>
<comment type="caution">
    <text evidence="1">The sequence shown here is derived from an EMBL/GenBank/DDBJ whole genome shotgun (WGS) entry which is preliminary data.</text>
</comment>
<gene>
    <name evidence="1" type="ORF">HINF_LOCUS32059</name>
    <name evidence="2" type="ORF">HINF_LOCUS34928</name>
    <name evidence="3" type="ORF">HINF_LOCUS77764</name>
</gene>
<reference evidence="1" key="1">
    <citation type="submission" date="2023-06" db="EMBL/GenBank/DDBJ databases">
        <authorList>
            <person name="Kurt Z."/>
        </authorList>
    </citation>
    <scope>NUCLEOTIDE SEQUENCE</scope>
</reference>
<sequence>MIESNNIQILDKLKQLKKENLSNSGSRMSEQESIQLAVQSNDSINEYQLIQLTPSERQEQSLQQLLQRRQALHQYKFNKEISDYQGDKFKKESVKHQDQYRQDLFYIKCEVNNQVWTRQRLLAFESQLKIEQCKYNSTINQSQKTSLQSEISVSLSVIANSGQSSSKLVHTGNQGREPIMQKQDQKYWTNQQTCILCVMVKENYTFEDIGKMINRSTLACSKYYKKLTDKLKERVQFKMSAIQIPKLLKLATQAPSCVIGTEFSKQFDNYSPQQIVEMLDALQFKYYDKLTKQQYDWASE</sequence>
<dbReference type="EMBL" id="CATOUU010000725">
    <property type="protein sequence ID" value="CAI9944414.1"/>
    <property type="molecule type" value="Genomic_DNA"/>
</dbReference>
<protein>
    <submittedName>
        <fullName evidence="2">Hypothetical_protein</fullName>
    </submittedName>
</protein>
<reference evidence="2 4" key="2">
    <citation type="submission" date="2024-07" db="EMBL/GenBank/DDBJ databases">
        <authorList>
            <person name="Akdeniz Z."/>
        </authorList>
    </citation>
    <scope>NUCLEOTIDE SEQUENCE [LARGE SCALE GENOMIC DNA]</scope>
</reference>
<name>A0AA86PQQ8_9EUKA</name>
<dbReference type="EMBL" id="CAXDID020000125">
    <property type="protein sequence ID" value="CAL6033356.1"/>
    <property type="molecule type" value="Genomic_DNA"/>
</dbReference>